<feature type="compositionally biased region" description="Low complexity" evidence="5">
    <location>
        <begin position="1"/>
        <end position="12"/>
    </location>
</feature>
<dbReference type="GO" id="GO:0008270">
    <property type="term" value="F:zinc ion binding"/>
    <property type="evidence" value="ECO:0007669"/>
    <property type="project" value="UniProtKB-KW"/>
</dbReference>
<dbReference type="Proteomes" id="UP000289738">
    <property type="component" value="Chromosome B01"/>
</dbReference>
<evidence type="ECO:0000256" key="5">
    <source>
        <dbReference type="SAM" id="MobiDB-lite"/>
    </source>
</evidence>
<dbReference type="InterPro" id="IPR010666">
    <property type="entry name" value="Znf_GRF"/>
</dbReference>
<evidence type="ECO:0000313" key="7">
    <source>
        <dbReference type="EMBL" id="RYR31499.1"/>
    </source>
</evidence>
<evidence type="ECO:0000256" key="2">
    <source>
        <dbReference type="ARBA" id="ARBA00022771"/>
    </source>
</evidence>
<evidence type="ECO:0000256" key="3">
    <source>
        <dbReference type="ARBA" id="ARBA00022833"/>
    </source>
</evidence>
<accession>A0A445AYK6</accession>
<keyword evidence="2 4" id="KW-0863">Zinc-finger</keyword>
<comment type="caution">
    <text evidence="7">The sequence shown here is derived from an EMBL/GenBank/DDBJ whole genome shotgun (WGS) entry which is preliminary data.</text>
</comment>
<evidence type="ECO:0000313" key="8">
    <source>
        <dbReference type="Proteomes" id="UP000289738"/>
    </source>
</evidence>
<reference evidence="7 8" key="1">
    <citation type="submission" date="2019-01" db="EMBL/GenBank/DDBJ databases">
        <title>Sequencing of cultivated peanut Arachis hypogaea provides insights into genome evolution and oil improvement.</title>
        <authorList>
            <person name="Chen X."/>
        </authorList>
    </citation>
    <scope>NUCLEOTIDE SEQUENCE [LARGE SCALE GENOMIC DNA]</scope>
    <source>
        <strain evidence="8">cv. Fuhuasheng</strain>
        <tissue evidence="7">Leaves</tissue>
    </source>
</reference>
<gene>
    <name evidence="7" type="ORF">Ahy_B01g056297</name>
</gene>
<proteinExistence type="predicted"/>
<dbReference type="Pfam" id="PF06839">
    <property type="entry name" value="Zn_ribbon_GRF"/>
    <property type="match status" value="1"/>
</dbReference>
<dbReference type="EMBL" id="SDMP01000011">
    <property type="protein sequence ID" value="RYR31499.1"/>
    <property type="molecule type" value="Genomic_DNA"/>
</dbReference>
<evidence type="ECO:0000256" key="1">
    <source>
        <dbReference type="ARBA" id="ARBA00022723"/>
    </source>
</evidence>
<dbReference type="PROSITE" id="PS51999">
    <property type="entry name" value="ZF_GRF"/>
    <property type="match status" value="1"/>
</dbReference>
<feature type="region of interest" description="Disordered" evidence="5">
    <location>
        <begin position="1"/>
        <end position="37"/>
    </location>
</feature>
<keyword evidence="8" id="KW-1185">Reference proteome</keyword>
<sequence length="129" mass="15195">MASQSSRSSRFRSPAKELLYGHGERPTLRTSSTKDNPGRRFWDCVYYEVQDGCNFFCWADPEPRGAQQDTKIAKTRRKITSLKARLKNVEWKLRIVAALGIVRWIRFLFLLLQNPYKLRQSYGMHLNLR</sequence>
<name>A0A445AYK6_ARAHY</name>
<dbReference type="AlphaFoldDB" id="A0A445AYK6"/>
<organism evidence="7 8">
    <name type="scientific">Arachis hypogaea</name>
    <name type="common">Peanut</name>
    <dbReference type="NCBI Taxonomy" id="3818"/>
    <lineage>
        <taxon>Eukaryota</taxon>
        <taxon>Viridiplantae</taxon>
        <taxon>Streptophyta</taxon>
        <taxon>Embryophyta</taxon>
        <taxon>Tracheophyta</taxon>
        <taxon>Spermatophyta</taxon>
        <taxon>Magnoliopsida</taxon>
        <taxon>eudicotyledons</taxon>
        <taxon>Gunneridae</taxon>
        <taxon>Pentapetalae</taxon>
        <taxon>rosids</taxon>
        <taxon>fabids</taxon>
        <taxon>Fabales</taxon>
        <taxon>Fabaceae</taxon>
        <taxon>Papilionoideae</taxon>
        <taxon>50 kb inversion clade</taxon>
        <taxon>dalbergioids sensu lato</taxon>
        <taxon>Dalbergieae</taxon>
        <taxon>Pterocarpus clade</taxon>
        <taxon>Arachis</taxon>
    </lineage>
</organism>
<feature type="domain" description="GRF-type" evidence="6">
    <location>
        <begin position="20"/>
        <end position="62"/>
    </location>
</feature>
<evidence type="ECO:0000256" key="4">
    <source>
        <dbReference type="PROSITE-ProRule" id="PRU01343"/>
    </source>
</evidence>
<evidence type="ECO:0000259" key="6">
    <source>
        <dbReference type="PROSITE" id="PS51999"/>
    </source>
</evidence>
<keyword evidence="1" id="KW-0479">Metal-binding</keyword>
<protein>
    <recommendedName>
        <fullName evidence="6">GRF-type domain-containing protein</fullName>
    </recommendedName>
</protein>
<keyword evidence="3" id="KW-0862">Zinc</keyword>
<dbReference type="PANTHER" id="PTHR33248">
    <property type="entry name" value="ZINC ION-BINDING PROTEIN"/>
    <property type="match status" value="1"/>
</dbReference>